<dbReference type="InterPro" id="IPR012337">
    <property type="entry name" value="RNaseH-like_sf"/>
</dbReference>
<organism evidence="1 2">
    <name type="scientific">Dioscorea cayennensis subsp. rotundata</name>
    <name type="common">White Guinea yam</name>
    <name type="synonym">Dioscorea rotundata</name>
    <dbReference type="NCBI Taxonomy" id="55577"/>
    <lineage>
        <taxon>Eukaryota</taxon>
        <taxon>Viridiplantae</taxon>
        <taxon>Streptophyta</taxon>
        <taxon>Embryophyta</taxon>
        <taxon>Tracheophyta</taxon>
        <taxon>Spermatophyta</taxon>
        <taxon>Magnoliopsida</taxon>
        <taxon>Liliopsida</taxon>
        <taxon>Dioscoreales</taxon>
        <taxon>Dioscoreaceae</taxon>
        <taxon>Dioscorea</taxon>
    </lineage>
</organism>
<reference evidence="2" key="1">
    <citation type="submission" date="2025-08" db="UniProtKB">
        <authorList>
            <consortium name="RefSeq"/>
        </authorList>
    </citation>
    <scope>IDENTIFICATION</scope>
</reference>
<sequence length="240" mass="28678">MEEMPQKPGTKLEVFDMWGIDFMGPFPILRVINSFWWQLTMSSNVMESLIRLQLHITHKQEIKLKCQNRELKRILEKTVSNHRKYWADQLDDALWAYRMAYKTPIGPTPYRLVNGKAYHLPVELERRAYWAIKQLNFDPHLTGQKRKLQLNELDEWQAMAYEDSVHYKEKVKEYLDQHIKQAKHFQARDQVLLFNSRLKLFPGNLKSRWHGPFIVLQVYSYGTIEISHPEKGHLRSMVIT</sequence>
<dbReference type="PANTHER" id="PTHR47266">
    <property type="entry name" value="ENDONUCLEASE-RELATED"/>
    <property type="match status" value="1"/>
</dbReference>
<dbReference type="Gene3D" id="3.30.420.10">
    <property type="entry name" value="Ribonuclease H-like superfamily/Ribonuclease H"/>
    <property type="match status" value="1"/>
</dbReference>
<dbReference type="RefSeq" id="XP_039122076.1">
    <property type="nucleotide sequence ID" value="XM_039266142.1"/>
</dbReference>
<gene>
    <name evidence="2" type="primary">LOC120258693</name>
</gene>
<dbReference type="AlphaFoldDB" id="A0AB40B491"/>
<dbReference type="GO" id="GO:0003676">
    <property type="term" value="F:nucleic acid binding"/>
    <property type="evidence" value="ECO:0007669"/>
    <property type="project" value="InterPro"/>
</dbReference>
<proteinExistence type="predicted"/>
<name>A0AB40B491_DIOCR</name>
<dbReference type="GeneID" id="120258693"/>
<dbReference type="InterPro" id="IPR052160">
    <property type="entry name" value="Gypsy_RT_Integrase-like"/>
</dbReference>
<dbReference type="SUPFAM" id="SSF53098">
    <property type="entry name" value="Ribonuclease H-like"/>
    <property type="match status" value="1"/>
</dbReference>
<dbReference type="Proteomes" id="UP001515500">
    <property type="component" value="Chromosome 4"/>
</dbReference>
<keyword evidence="1" id="KW-1185">Reference proteome</keyword>
<protein>
    <submittedName>
        <fullName evidence="2">Uncharacterized protein LOC120258693</fullName>
    </submittedName>
</protein>
<dbReference type="InterPro" id="IPR036397">
    <property type="entry name" value="RNaseH_sf"/>
</dbReference>
<evidence type="ECO:0000313" key="1">
    <source>
        <dbReference type="Proteomes" id="UP001515500"/>
    </source>
</evidence>
<evidence type="ECO:0000313" key="2">
    <source>
        <dbReference type="RefSeq" id="XP_039122076.1"/>
    </source>
</evidence>
<accession>A0AB40B491</accession>